<protein>
    <submittedName>
        <fullName evidence="2">Uncharacterized membrane protein (UPF0136 family)</fullName>
    </submittedName>
</protein>
<name>A0ABT6KKW4_9MICO</name>
<reference evidence="2 3" key="1">
    <citation type="submission" date="2023-04" db="EMBL/GenBank/DDBJ databases">
        <title>Genome Encyclopedia of Bacteria and Archaea VI: Functional Genomics of Type Strains.</title>
        <authorList>
            <person name="Whitman W."/>
        </authorList>
    </citation>
    <scope>NUCLEOTIDE SEQUENCE [LARGE SCALE GENOMIC DNA]</scope>
    <source>
        <strain evidence="2 3">SG_E_30_P1</strain>
    </source>
</reference>
<dbReference type="Proteomes" id="UP001160142">
    <property type="component" value="Unassembled WGS sequence"/>
</dbReference>
<organism evidence="2 3">
    <name type="scientific">Antiquaquibacter oligotrophicus</name>
    <dbReference type="NCBI Taxonomy" id="2880260"/>
    <lineage>
        <taxon>Bacteria</taxon>
        <taxon>Bacillati</taxon>
        <taxon>Actinomycetota</taxon>
        <taxon>Actinomycetes</taxon>
        <taxon>Micrococcales</taxon>
        <taxon>Microbacteriaceae</taxon>
        <taxon>Antiquaquibacter</taxon>
    </lineage>
</organism>
<keyword evidence="1" id="KW-0812">Transmembrane</keyword>
<comment type="caution">
    <text evidence="2">The sequence shown here is derived from an EMBL/GenBank/DDBJ whole genome shotgun (WGS) entry which is preliminary data.</text>
</comment>
<feature type="transmembrane region" description="Helical" evidence="1">
    <location>
        <begin position="79"/>
        <end position="104"/>
    </location>
</feature>
<keyword evidence="1" id="KW-1133">Transmembrane helix</keyword>
<evidence type="ECO:0000256" key="1">
    <source>
        <dbReference type="SAM" id="Phobius"/>
    </source>
</evidence>
<proteinExistence type="predicted"/>
<keyword evidence="3" id="KW-1185">Reference proteome</keyword>
<sequence length="160" mass="16307">MTRTKPLTLVLLAVLGGTLAWFLETALVATGNAVVIPPLTLSFALALIGAIVIVMALPVRRVARRVEGARVDPFYATRVVMLAKASSLSGALLGGAGLAIAAYLLTRSVVPGIGSITLAFAAAVGAVVLLVCGLVAEHMCAIPPDDEDPREGRPNPGGLS</sequence>
<gene>
    <name evidence="2" type="ORF">M2152_000011</name>
</gene>
<keyword evidence="1" id="KW-0472">Membrane</keyword>
<dbReference type="InterPro" id="IPR021517">
    <property type="entry name" value="DUF3180"/>
</dbReference>
<feature type="transmembrane region" description="Helical" evidence="1">
    <location>
        <begin position="36"/>
        <end position="59"/>
    </location>
</feature>
<accession>A0ABT6KKW4</accession>
<evidence type="ECO:0000313" key="3">
    <source>
        <dbReference type="Proteomes" id="UP001160142"/>
    </source>
</evidence>
<feature type="transmembrane region" description="Helical" evidence="1">
    <location>
        <begin position="116"/>
        <end position="136"/>
    </location>
</feature>
<dbReference type="Pfam" id="PF11377">
    <property type="entry name" value="DUF3180"/>
    <property type="match status" value="1"/>
</dbReference>
<dbReference type="RefSeq" id="WP_322132206.1">
    <property type="nucleotide sequence ID" value="NZ_CP085036.1"/>
</dbReference>
<evidence type="ECO:0000313" key="2">
    <source>
        <dbReference type="EMBL" id="MDH6179829.1"/>
    </source>
</evidence>
<dbReference type="EMBL" id="JARXVQ010000001">
    <property type="protein sequence ID" value="MDH6179829.1"/>
    <property type="molecule type" value="Genomic_DNA"/>
</dbReference>